<dbReference type="GO" id="GO:0016020">
    <property type="term" value="C:membrane"/>
    <property type="evidence" value="ECO:0007669"/>
    <property type="project" value="UniProtKB-SubCell"/>
</dbReference>
<feature type="non-terminal residue" evidence="15">
    <location>
        <position position="1"/>
    </location>
</feature>
<evidence type="ECO:0000256" key="3">
    <source>
        <dbReference type="ARBA" id="ARBA00022692"/>
    </source>
</evidence>
<dbReference type="FunFam" id="1.10.287.70:FF:000143">
    <property type="entry name" value="Probable glutamate receptor"/>
    <property type="match status" value="1"/>
</dbReference>
<evidence type="ECO:0000256" key="4">
    <source>
        <dbReference type="ARBA" id="ARBA00022989"/>
    </source>
</evidence>
<dbReference type="InterPro" id="IPR001320">
    <property type="entry name" value="Iontro_rcpt_C"/>
</dbReference>
<dbReference type="InterPro" id="IPR015683">
    <property type="entry name" value="Ionotropic_Glu_rcpt"/>
</dbReference>
<evidence type="ECO:0000256" key="2">
    <source>
        <dbReference type="ARBA" id="ARBA00022448"/>
    </source>
</evidence>
<feature type="domain" description="Ionotropic glutamate receptor L-glutamate and glycine-binding" evidence="14">
    <location>
        <begin position="86"/>
        <end position="151"/>
    </location>
</feature>
<dbReference type="EMBL" id="HACG01022055">
    <property type="protein sequence ID" value="CEK68920.1"/>
    <property type="molecule type" value="Transcribed_RNA"/>
</dbReference>
<dbReference type="GO" id="GO:0015276">
    <property type="term" value="F:ligand-gated monoatomic ion channel activity"/>
    <property type="evidence" value="ECO:0007669"/>
    <property type="project" value="InterPro"/>
</dbReference>
<keyword evidence="8" id="KW-0325">Glycoprotein</keyword>
<feature type="domain" description="Ionotropic glutamate receptor C-terminal" evidence="13">
    <location>
        <begin position="78"/>
        <end position="426"/>
    </location>
</feature>
<feature type="transmembrane region" description="Helical" evidence="12">
    <location>
        <begin position="206"/>
        <end position="227"/>
    </location>
</feature>
<keyword evidence="5" id="KW-0406">Ion transport</keyword>
<accession>A0A0B6ZMI9</accession>
<dbReference type="Pfam" id="PF00060">
    <property type="entry name" value="Lig_chan"/>
    <property type="match status" value="1"/>
</dbReference>
<feature type="transmembrane region" description="Helical" evidence="12">
    <location>
        <begin position="262"/>
        <end position="286"/>
    </location>
</feature>
<feature type="region of interest" description="Disordered" evidence="11">
    <location>
        <begin position="484"/>
        <end position="522"/>
    </location>
</feature>
<evidence type="ECO:0000313" key="15">
    <source>
        <dbReference type="EMBL" id="CEK68920.1"/>
    </source>
</evidence>
<keyword evidence="3 12" id="KW-0812">Transmembrane</keyword>
<name>A0A0B6ZMI9_9EUPU</name>
<dbReference type="FunFam" id="3.40.190.10:FF:000024">
    <property type="entry name" value="Glutamate receptor, ionotropic, delta 1"/>
    <property type="match status" value="1"/>
</dbReference>
<evidence type="ECO:0000256" key="1">
    <source>
        <dbReference type="ARBA" id="ARBA00004141"/>
    </source>
</evidence>
<dbReference type="SMART" id="SM00079">
    <property type="entry name" value="PBPe"/>
    <property type="match status" value="1"/>
</dbReference>
<dbReference type="Gene3D" id="3.40.190.10">
    <property type="entry name" value="Periplasmic binding protein-like II"/>
    <property type="match status" value="2"/>
</dbReference>
<evidence type="ECO:0000256" key="12">
    <source>
        <dbReference type="SAM" id="Phobius"/>
    </source>
</evidence>
<keyword evidence="6 12" id="KW-0472">Membrane</keyword>
<keyword evidence="7" id="KW-0675">Receptor</keyword>
<protein>
    <recommendedName>
        <fullName evidence="16">Ionotropic glutamate receptor L-glutamate and glycine-binding domain-containing protein</fullName>
    </recommendedName>
</protein>
<dbReference type="InterPro" id="IPR019594">
    <property type="entry name" value="Glu/Gly-bd"/>
</dbReference>
<dbReference type="Pfam" id="PF10613">
    <property type="entry name" value="Lig_chan-Glu_bd"/>
    <property type="match status" value="1"/>
</dbReference>
<keyword evidence="9" id="KW-1071">Ligand-gated ion channel</keyword>
<evidence type="ECO:0000256" key="5">
    <source>
        <dbReference type="ARBA" id="ARBA00023065"/>
    </source>
</evidence>
<evidence type="ECO:0000259" key="14">
    <source>
        <dbReference type="SMART" id="SM00918"/>
    </source>
</evidence>
<evidence type="ECO:0000256" key="10">
    <source>
        <dbReference type="ARBA" id="ARBA00023303"/>
    </source>
</evidence>
<evidence type="ECO:0000256" key="8">
    <source>
        <dbReference type="ARBA" id="ARBA00023180"/>
    </source>
</evidence>
<reference evidence="15" key="1">
    <citation type="submission" date="2014-12" db="EMBL/GenBank/DDBJ databases">
        <title>Insight into the proteome of Arion vulgaris.</title>
        <authorList>
            <person name="Aradska J."/>
            <person name="Bulat T."/>
            <person name="Smidak R."/>
            <person name="Sarate P."/>
            <person name="Gangsoo J."/>
            <person name="Sialana F."/>
            <person name="Bilban M."/>
            <person name="Lubec G."/>
        </authorList>
    </citation>
    <scope>NUCLEOTIDE SEQUENCE</scope>
    <source>
        <tissue evidence="15">Skin</tissue>
    </source>
</reference>
<gene>
    <name evidence="15" type="primary">ORF68246</name>
</gene>
<keyword evidence="2" id="KW-0813">Transport</keyword>
<proteinExistence type="predicted"/>
<comment type="subcellular location">
    <subcellularLocation>
        <location evidence="1">Membrane</location>
        <topology evidence="1">Multi-pass membrane protein</topology>
    </subcellularLocation>
</comment>
<evidence type="ECO:0000256" key="9">
    <source>
        <dbReference type="ARBA" id="ARBA00023286"/>
    </source>
</evidence>
<evidence type="ECO:0000256" key="11">
    <source>
        <dbReference type="SAM" id="MobiDB-lite"/>
    </source>
</evidence>
<keyword evidence="4 12" id="KW-1133">Transmembrane helix</keyword>
<dbReference type="SMART" id="SM00918">
    <property type="entry name" value="Lig_chan-Glu_bd"/>
    <property type="match status" value="1"/>
</dbReference>
<evidence type="ECO:0000259" key="13">
    <source>
        <dbReference type="SMART" id="SM00079"/>
    </source>
</evidence>
<feature type="transmembrane region" description="Helical" evidence="12">
    <location>
        <begin position="452"/>
        <end position="480"/>
    </location>
</feature>
<evidence type="ECO:0000256" key="7">
    <source>
        <dbReference type="ARBA" id="ARBA00023170"/>
    </source>
</evidence>
<organism evidence="15">
    <name type="scientific">Arion vulgaris</name>
    <dbReference type="NCBI Taxonomy" id="1028688"/>
    <lineage>
        <taxon>Eukaryota</taxon>
        <taxon>Metazoa</taxon>
        <taxon>Spiralia</taxon>
        <taxon>Lophotrochozoa</taxon>
        <taxon>Mollusca</taxon>
        <taxon>Gastropoda</taxon>
        <taxon>Heterobranchia</taxon>
        <taxon>Euthyneura</taxon>
        <taxon>Panpulmonata</taxon>
        <taxon>Eupulmonata</taxon>
        <taxon>Stylommatophora</taxon>
        <taxon>Helicina</taxon>
        <taxon>Arionoidea</taxon>
        <taxon>Arionidae</taxon>
        <taxon>Arion</taxon>
    </lineage>
</organism>
<evidence type="ECO:0000256" key="6">
    <source>
        <dbReference type="ARBA" id="ARBA00023136"/>
    </source>
</evidence>
<dbReference type="SUPFAM" id="SSF53850">
    <property type="entry name" value="Periplasmic binding protein-like II"/>
    <property type="match status" value="1"/>
</dbReference>
<dbReference type="AlphaFoldDB" id="A0A0B6ZMI9"/>
<dbReference type="PANTHER" id="PTHR18966">
    <property type="entry name" value="IONOTROPIC GLUTAMATE RECEPTOR"/>
    <property type="match status" value="1"/>
</dbReference>
<feature type="compositionally biased region" description="Basic and acidic residues" evidence="11">
    <location>
        <begin position="504"/>
        <end position="522"/>
    </location>
</feature>
<keyword evidence="10" id="KW-0407">Ion channel</keyword>
<evidence type="ECO:0008006" key="16">
    <source>
        <dbReference type="Google" id="ProtNLM"/>
    </source>
</evidence>
<sequence>LKSVILEDGRTGHIEFDSQGQRKNYFLELRNHGAEEMYRVLANWSPNFPNHGTRLNATDEEREEEEIGKMGIFPDIVKIVVVEERPFVMKRGDTYGRISGRDKYEGFTIDLIKRLSQELTFHYIVYLSPGNRYGSNLSDGTWDGMVGEILSGNATLACGSFSITSSRESVIDFSLGVLSTGVNILVKKPDESPNIFQFMMPFSLELWMAIVGATATVSLVFFVMDYCSEDRRFTIRETIWFTVGTLLKRGTDFAPVPVSQRILTAGFLFFVLITVSTYTANMAAFLTTKNFVDTIDSFESLAKAESIGVSTVKDSATMDFLKKATKPIYGNIWARTEKSGGLVENASRGINLVKKGTHAFIYDYLINEAAEKVNCDVMTAAAPILMQEHGIGMKAGAVFKSTVNFALLKMKEEGFMSKLKKKWWDDKRNCDLGSDSQRTGQVQFGLDHTSGVFIVGLFGVSVSALLFLGKKIYFLILVACQKRKKKADNKRKEKQSSRDNNANDEAKKEDHRLYEREVDKAV</sequence>
<dbReference type="Gene3D" id="1.10.287.70">
    <property type="match status" value="1"/>
</dbReference>